<dbReference type="GO" id="GO:0009003">
    <property type="term" value="F:signal peptidase activity"/>
    <property type="evidence" value="ECO:0007669"/>
    <property type="project" value="UniProtKB-EC"/>
</dbReference>
<reference evidence="4 5" key="1">
    <citation type="submission" date="2022-04" db="EMBL/GenBank/DDBJ databases">
        <title>Leucobacter sp. isolated from rhizosphere of onion.</title>
        <authorList>
            <person name="Won M."/>
            <person name="Lee C.-M."/>
            <person name="Woen H.-Y."/>
            <person name="Kwon S.-W."/>
        </authorList>
    </citation>
    <scope>NUCLEOTIDE SEQUENCE [LARGE SCALE GENOMIC DNA]</scope>
    <source>
        <strain evidence="4 5">H25R-14</strain>
    </source>
</reference>
<accession>A0ABY4FRQ1</accession>
<dbReference type="NCBIfam" id="TIGR02228">
    <property type="entry name" value="sigpep_I_arch"/>
    <property type="match status" value="1"/>
</dbReference>
<dbReference type="CDD" id="cd06530">
    <property type="entry name" value="S26_SPase_I"/>
    <property type="match status" value="1"/>
</dbReference>
<dbReference type="EMBL" id="CP095043">
    <property type="protein sequence ID" value="UOQ58971.1"/>
    <property type="molecule type" value="Genomic_DNA"/>
</dbReference>
<dbReference type="Proteomes" id="UP000831775">
    <property type="component" value="Chromosome"/>
</dbReference>
<feature type="transmembrane region" description="Helical" evidence="3">
    <location>
        <begin position="6"/>
        <end position="38"/>
    </location>
</feature>
<dbReference type="InterPro" id="IPR001733">
    <property type="entry name" value="Peptidase_S26B"/>
</dbReference>
<keyword evidence="5" id="KW-1185">Reference proteome</keyword>
<protein>
    <recommendedName>
        <fullName evidence="1">Signal peptidase I</fullName>
        <ecNumber evidence="1">3.4.21.89</ecNumber>
    </recommendedName>
</protein>
<organism evidence="4 5">
    <name type="scientific">Leucobacter rhizosphaerae</name>
    <dbReference type="NCBI Taxonomy" id="2932245"/>
    <lineage>
        <taxon>Bacteria</taxon>
        <taxon>Bacillati</taxon>
        <taxon>Actinomycetota</taxon>
        <taxon>Actinomycetes</taxon>
        <taxon>Micrococcales</taxon>
        <taxon>Microbacteriaceae</taxon>
        <taxon>Leucobacter</taxon>
    </lineage>
</organism>
<evidence type="ECO:0000313" key="4">
    <source>
        <dbReference type="EMBL" id="UOQ58971.1"/>
    </source>
</evidence>
<sequence length="210" mass="21717">MLIKALGSAVTVCIIVAAVTLAAWFAFATISGATLITFRTGSMAPTMPQGSVAVTMPVAAAEIQAGDVVTVQRAGEPLPVTHRVTEVRTAANATSDAPLPEGARELVMRGDDNANADLLPYVVTDAKRVVLAIPGLGNALMMLQSPIGMGAMTIVAGALATWAFWPRSVEPASDHGTDLEPVHGAPDRQDAPDPRIATPGTGRHAALEHR</sequence>
<evidence type="ECO:0000313" key="5">
    <source>
        <dbReference type="Proteomes" id="UP000831775"/>
    </source>
</evidence>
<evidence type="ECO:0000256" key="1">
    <source>
        <dbReference type="NCBIfam" id="TIGR02228"/>
    </source>
</evidence>
<evidence type="ECO:0000256" key="2">
    <source>
        <dbReference type="SAM" id="MobiDB-lite"/>
    </source>
</evidence>
<evidence type="ECO:0000256" key="3">
    <source>
        <dbReference type="SAM" id="Phobius"/>
    </source>
</evidence>
<dbReference type="InterPro" id="IPR019533">
    <property type="entry name" value="Peptidase_S26"/>
</dbReference>
<feature type="compositionally biased region" description="Basic and acidic residues" evidence="2">
    <location>
        <begin position="172"/>
        <end position="193"/>
    </location>
</feature>
<proteinExistence type="predicted"/>
<keyword evidence="3" id="KW-0812">Transmembrane</keyword>
<keyword evidence="3" id="KW-0472">Membrane</keyword>
<feature type="region of interest" description="Disordered" evidence="2">
    <location>
        <begin position="171"/>
        <end position="210"/>
    </location>
</feature>
<keyword evidence="3" id="KW-1133">Transmembrane helix</keyword>
<keyword evidence="4" id="KW-0378">Hydrolase</keyword>
<dbReference type="RefSeq" id="WP_244683748.1">
    <property type="nucleotide sequence ID" value="NZ_CP095043.1"/>
</dbReference>
<dbReference type="EC" id="3.4.21.89" evidence="1"/>
<gene>
    <name evidence="4" type="ORF">MUN76_07765</name>
</gene>
<name>A0ABY4FRQ1_9MICO</name>